<gene>
    <name evidence="1" type="ORF">CEXT_585881</name>
</gene>
<evidence type="ECO:0000313" key="1">
    <source>
        <dbReference type="EMBL" id="GIY42820.1"/>
    </source>
</evidence>
<keyword evidence="2" id="KW-1185">Reference proteome</keyword>
<protein>
    <submittedName>
        <fullName evidence="1">Uncharacterized protein</fullName>
    </submittedName>
</protein>
<evidence type="ECO:0000313" key="2">
    <source>
        <dbReference type="Proteomes" id="UP001054945"/>
    </source>
</evidence>
<dbReference type="EMBL" id="BPLR01010898">
    <property type="protein sequence ID" value="GIY42820.1"/>
    <property type="molecule type" value="Genomic_DNA"/>
</dbReference>
<dbReference type="AlphaFoldDB" id="A0AAV4T9S3"/>
<name>A0AAV4T9S3_CAEEX</name>
<accession>A0AAV4T9S3</accession>
<reference evidence="1 2" key="1">
    <citation type="submission" date="2021-06" db="EMBL/GenBank/DDBJ databases">
        <title>Caerostris extrusa draft genome.</title>
        <authorList>
            <person name="Kono N."/>
            <person name="Arakawa K."/>
        </authorList>
    </citation>
    <scope>NUCLEOTIDE SEQUENCE [LARGE SCALE GENOMIC DNA]</scope>
</reference>
<sequence>MQIDLIIRIRSNSMQSKWIQQEKESKSCITMKVDDPFWHYLMQHPFAHGQFHSVHFQFTVHSSQWVSSLLLPTETLDSILPLKLPSHSFQSGPTIWTRYLPAISLASSFADNGGPVCEWARHEDPFKKGPSHFLPTSLPACLLIDLR</sequence>
<comment type="caution">
    <text evidence="1">The sequence shown here is derived from an EMBL/GenBank/DDBJ whole genome shotgun (WGS) entry which is preliminary data.</text>
</comment>
<organism evidence="1 2">
    <name type="scientific">Caerostris extrusa</name>
    <name type="common">Bark spider</name>
    <name type="synonym">Caerostris bankana</name>
    <dbReference type="NCBI Taxonomy" id="172846"/>
    <lineage>
        <taxon>Eukaryota</taxon>
        <taxon>Metazoa</taxon>
        <taxon>Ecdysozoa</taxon>
        <taxon>Arthropoda</taxon>
        <taxon>Chelicerata</taxon>
        <taxon>Arachnida</taxon>
        <taxon>Araneae</taxon>
        <taxon>Araneomorphae</taxon>
        <taxon>Entelegynae</taxon>
        <taxon>Araneoidea</taxon>
        <taxon>Araneidae</taxon>
        <taxon>Caerostris</taxon>
    </lineage>
</organism>
<dbReference type="Proteomes" id="UP001054945">
    <property type="component" value="Unassembled WGS sequence"/>
</dbReference>
<proteinExistence type="predicted"/>